<dbReference type="AlphaFoldDB" id="A0A9P0Z1E5"/>
<accession>A0A9P0Z1E5</accession>
<protein>
    <submittedName>
        <fullName evidence="2">Uncharacterized protein</fullName>
    </submittedName>
</protein>
<comment type="caution">
    <text evidence="2">The sequence shown here is derived from an EMBL/GenBank/DDBJ whole genome shotgun (WGS) entry which is preliminary data.</text>
</comment>
<evidence type="ECO:0000256" key="1">
    <source>
        <dbReference type="SAM" id="MobiDB-lite"/>
    </source>
</evidence>
<name>A0A9P0Z1E5_CUSEU</name>
<proteinExistence type="predicted"/>
<dbReference type="EMBL" id="CAMAPE010000016">
    <property type="protein sequence ID" value="CAH9082935.1"/>
    <property type="molecule type" value="Genomic_DNA"/>
</dbReference>
<feature type="region of interest" description="Disordered" evidence="1">
    <location>
        <begin position="147"/>
        <end position="183"/>
    </location>
</feature>
<feature type="compositionally biased region" description="Basic and acidic residues" evidence="1">
    <location>
        <begin position="173"/>
        <end position="183"/>
    </location>
</feature>
<dbReference type="Proteomes" id="UP001152484">
    <property type="component" value="Unassembled WGS sequence"/>
</dbReference>
<evidence type="ECO:0000313" key="2">
    <source>
        <dbReference type="EMBL" id="CAH9082935.1"/>
    </source>
</evidence>
<organism evidence="2 3">
    <name type="scientific">Cuscuta europaea</name>
    <name type="common">European dodder</name>
    <dbReference type="NCBI Taxonomy" id="41803"/>
    <lineage>
        <taxon>Eukaryota</taxon>
        <taxon>Viridiplantae</taxon>
        <taxon>Streptophyta</taxon>
        <taxon>Embryophyta</taxon>
        <taxon>Tracheophyta</taxon>
        <taxon>Spermatophyta</taxon>
        <taxon>Magnoliopsida</taxon>
        <taxon>eudicotyledons</taxon>
        <taxon>Gunneridae</taxon>
        <taxon>Pentapetalae</taxon>
        <taxon>asterids</taxon>
        <taxon>lamiids</taxon>
        <taxon>Solanales</taxon>
        <taxon>Convolvulaceae</taxon>
        <taxon>Cuscuteae</taxon>
        <taxon>Cuscuta</taxon>
        <taxon>Cuscuta subgen. Cuscuta</taxon>
    </lineage>
</organism>
<sequence length="284" mass="31152">MWRLFDDVPSSHKGWKDRFCYVRMKETPFPGELQNYFKRHPKVEGAALEKDGRKISAIPMGRNKYVSIKELTLNDDLHNLGFRRYLFLGERDEKYPICDRVFEGLGGGVTMNVKGFTGVKKKAAKDPKENPVGAFFKKAEGPLMPPTADAAAAAAKRKAAGKDVAPVGKKSKKGDARRNDPPVLIIDEHSASDTPAMVATAPAHPPSAQQDEGDLPRKDIQFSLIKGTAIVHGTVVPKEFLRGATPSLDKAALSRLEDDALDNKIFRSSLTACIALGEQVQRAE</sequence>
<reference evidence="2" key="1">
    <citation type="submission" date="2022-07" db="EMBL/GenBank/DDBJ databases">
        <authorList>
            <person name="Macas J."/>
            <person name="Novak P."/>
            <person name="Neumann P."/>
        </authorList>
    </citation>
    <scope>NUCLEOTIDE SEQUENCE</scope>
</reference>
<evidence type="ECO:0000313" key="3">
    <source>
        <dbReference type="Proteomes" id="UP001152484"/>
    </source>
</evidence>
<gene>
    <name evidence="2" type="ORF">CEURO_LOCUS8468</name>
</gene>
<keyword evidence="3" id="KW-1185">Reference proteome</keyword>